<dbReference type="RefSeq" id="WP_382253706.1">
    <property type="nucleotide sequence ID" value="NZ_JBHTBX010000002.1"/>
</dbReference>
<accession>A0ABW2R6V0</accession>
<protein>
    <submittedName>
        <fullName evidence="1">DUF3025 domain-containing protein</fullName>
    </submittedName>
</protein>
<reference evidence="2" key="1">
    <citation type="journal article" date="2019" name="Int. J. Syst. Evol. Microbiol.">
        <title>The Global Catalogue of Microorganisms (GCM) 10K type strain sequencing project: providing services to taxonomists for standard genome sequencing and annotation.</title>
        <authorList>
            <consortium name="The Broad Institute Genomics Platform"/>
            <consortium name="The Broad Institute Genome Sequencing Center for Infectious Disease"/>
            <person name="Wu L."/>
            <person name="Ma J."/>
        </authorList>
    </citation>
    <scope>NUCLEOTIDE SEQUENCE [LARGE SCALE GENOMIC DNA]</scope>
    <source>
        <strain evidence="2">CCUG 54518</strain>
    </source>
</reference>
<dbReference type="Proteomes" id="UP001596495">
    <property type="component" value="Unassembled WGS sequence"/>
</dbReference>
<sequence>MCAVDTAVAGWPTPDWAQPWNAPFAQEGAAVRAACEAGAGLPQALTQLAGATGPRFVPQADLPAGMAYEQFIFETGSVPTREGLHDFFNGLVWMRFPATKRLLNRLQAAEIAQAGVGQVRGPVRDAITLFDENAVLLQAPDEIWQALLARQWQQLFVTLRPLWSEARLVLFGHALLEKLVLPYKSITGHVFREPVPPGLGGDPAAWDPWLASRLTAPGLAAKPFTPLPVLGVPGWWPANQDPDFYDDADVFRPQRIRPVGQRHASA</sequence>
<dbReference type="InterPro" id="IPR021390">
    <property type="entry name" value="DUF3025"/>
</dbReference>
<comment type="caution">
    <text evidence="1">The sequence shown here is derived from an EMBL/GenBank/DDBJ whole genome shotgun (WGS) entry which is preliminary data.</text>
</comment>
<organism evidence="1 2">
    <name type="scientific">Hydrogenophaga bisanensis</name>
    <dbReference type="NCBI Taxonomy" id="439611"/>
    <lineage>
        <taxon>Bacteria</taxon>
        <taxon>Pseudomonadati</taxon>
        <taxon>Pseudomonadota</taxon>
        <taxon>Betaproteobacteria</taxon>
        <taxon>Burkholderiales</taxon>
        <taxon>Comamonadaceae</taxon>
        <taxon>Hydrogenophaga</taxon>
    </lineage>
</organism>
<gene>
    <name evidence="1" type="ORF">ACFQNJ_02885</name>
</gene>
<dbReference type="Pfam" id="PF11227">
    <property type="entry name" value="DUF3025"/>
    <property type="match status" value="1"/>
</dbReference>
<name>A0ABW2R6V0_9BURK</name>
<evidence type="ECO:0000313" key="2">
    <source>
        <dbReference type="Proteomes" id="UP001596495"/>
    </source>
</evidence>
<keyword evidence="2" id="KW-1185">Reference proteome</keyword>
<dbReference type="EMBL" id="JBHTBX010000002">
    <property type="protein sequence ID" value="MFC7433452.1"/>
    <property type="molecule type" value="Genomic_DNA"/>
</dbReference>
<proteinExistence type="predicted"/>
<evidence type="ECO:0000313" key="1">
    <source>
        <dbReference type="EMBL" id="MFC7433452.1"/>
    </source>
</evidence>